<gene>
    <name evidence="9" type="primary">Nfu_g_1_018657</name>
    <name evidence="8" type="synonym">grem1</name>
    <name evidence="8" type="ORF">G4P62_004437</name>
</gene>
<dbReference type="InterPro" id="IPR004133">
    <property type="entry name" value="DAN_dom"/>
</dbReference>
<dbReference type="EMBL" id="JAAVVJ010000001">
    <property type="protein sequence ID" value="KAF7230920.1"/>
    <property type="molecule type" value="Genomic_DNA"/>
</dbReference>
<dbReference type="GeneID" id="107377811"/>
<dbReference type="PANTHER" id="PTHR15283:SF6">
    <property type="entry name" value="GREMLIN"/>
    <property type="match status" value="1"/>
</dbReference>
<protein>
    <submittedName>
        <fullName evidence="8">DAN family BMP antagonist</fullName>
    </submittedName>
</protein>
<reference evidence="9" key="1">
    <citation type="submission" date="2016-05" db="EMBL/GenBank/DDBJ databases">
        <authorList>
            <person name="Lavstsen T."/>
            <person name="Jespersen J.S."/>
        </authorList>
    </citation>
    <scope>NUCLEOTIDE SEQUENCE</scope>
    <source>
        <tissue evidence="9">Brain</tissue>
    </source>
</reference>
<dbReference type="InterPro" id="IPR006207">
    <property type="entry name" value="Cys_knot_C"/>
</dbReference>
<comment type="subcellular location">
    <subcellularLocation>
        <location evidence="1">Secreted</location>
    </subcellularLocation>
</comment>
<comment type="similarity">
    <text evidence="2">Belongs to the DAN family.</text>
</comment>
<evidence type="ECO:0000256" key="3">
    <source>
        <dbReference type="ARBA" id="ARBA00022525"/>
    </source>
</evidence>
<dbReference type="GO" id="GO:0036122">
    <property type="term" value="F:BMP binding"/>
    <property type="evidence" value="ECO:0007669"/>
    <property type="project" value="TreeGrafter"/>
</dbReference>
<evidence type="ECO:0000313" key="9">
    <source>
        <dbReference type="EMBL" id="SBP40259.1"/>
    </source>
</evidence>
<keyword evidence="4 6" id="KW-0732">Signal</keyword>
<evidence type="ECO:0000259" key="7">
    <source>
        <dbReference type="SMART" id="SM00041"/>
    </source>
</evidence>
<keyword evidence="5" id="KW-1015">Disulfide bond</keyword>
<dbReference type="AlphaFoldDB" id="A0A1A7ZCB5"/>
<feature type="domain" description="CTCK" evidence="7">
    <location>
        <begin position="93"/>
        <end position="181"/>
    </location>
</feature>
<evidence type="ECO:0000256" key="1">
    <source>
        <dbReference type="ARBA" id="ARBA00004613"/>
    </source>
</evidence>
<dbReference type="SMART" id="SM00041">
    <property type="entry name" value="CT"/>
    <property type="match status" value="1"/>
</dbReference>
<feature type="signal peptide" evidence="6">
    <location>
        <begin position="1"/>
        <end position="24"/>
    </location>
</feature>
<sequence length="181" mass="20259">MMQPHSLRIFAAVFAMFHIPPSSADTGAVQGAFPHPNKYNPNESEGCLMPPIGGLLSRGTASATSSTDEVLESSQEALLVTERRYLRLDWCKTQPLKQTIQEEGCLSRTIINRFCYGQCNSFYIPRHTHQDGSVFQSCSACKPKTFSTVTYTLFCPGKTPSTRRKRVQRVKQCRCTTVKTE</sequence>
<accession>A0A1A7ZCB5</accession>
<dbReference type="Gene3D" id="2.10.90.10">
    <property type="entry name" value="Cystine-knot cytokines"/>
    <property type="match status" value="1"/>
</dbReference>
<dbReference type="KEGG" id="nfu:107377811"/>
<keyword evidence="3" id="KW-0964">Secreted</keyword>
<evidence type="ECO:0000313" key="8">
    <source>
        <dbReference type="EMBL" id="KAF7230920.1"/>
    </source>
</evidence>
<dbReference type="EMBL" id="HADY01001774">
    <property type="protein sequence ID" value="SBP40259.1"/>
    <property type="molecule type" value="Transcribed_RNA"/>
</dbReference>
<dbReference type="CTD" id="405778"/>
<organism evidence="9">
    <name type="scientific">Nothobranchius furzeri</name>
    <name type="common">Turquoise killifish</name>
    <dbReference type="NCBI Taxonomy" id="105023"/>
    <lineage>
        <taxon>Eukaryota</taxon>
        <taxon>Metazoa</taxon>
        <taxon>Chordata</taxon>
        <taxon>Craniata</taxon>
        <taxon>Vertebrata</taxon>
        <taxon>Euteleostomi</taxon>
        <taxon>Actinopterygii</taxon>
        <taxon>Neopterygii</taxon>
        <taxon>Teleostei</taxon>
        <taxon>Neoteleostei</taxon>
        <taxon>Acanthomorphata</taxon>
        <taxon>Ovalentaria</taxon>
        <taxon>Atherinomorphae</taxon>
        <taxon>Cyprinodontiformes</taxon>
        <taxon>Nothobranchiidae</taxon>
        <taxon>Nothobranchius</taxon>
    </lineage>
</organism>
<dbReference type="GO" id="GO:0009887">
    <property type="term" value="P:animal organ morphogenesis"/>
    <property type="evidence" value="ECO:0007669"/>
    <property type="project" value="TreeGrafter"/>
</dbReference>
<reference evidence="8" key="3">
    <citation type="submission" date="2020-03" db="EMBL/GenBank/DDBJ databases">
        <title>Intra-Species Differences in Population Size shape Life History and Genome Evolution.</title>
        <authorList>
            <person name="Willemsen D."/>
            <person name="Cui R."/>
            <person name="Valenzano D.R."/>
        </authorList>
    </citation>
    <scope>NUCLEOTIDE SEQUENCE</scope>
    <source>
        <strain evidence="8">GRZ</strain>
        <tissue evidence="8">Whole</tissue>
    </source>
</reference>
<dbReference type="GO" id="GO:0048018">
    <property type="term" value="F:receptor ligand activity"/>
    <property type="evidence" value="ECO:0007669"/>
    <property type="project" value="TreeGrafter"/>
</dbReference>
<name>A0A1A7ZCB5_NOTFU</name>
<evidence type="ECO:0000256" key="2">
    <source>
        <dbReference type="ARBA" id="ARBA00007872"/>
    </source>
</evidence>
<dbReference type="InterPro" id="IPR029034">
    <property type="entry name" value="Cystine-knot_cytokine"/>
</dbReference>
<dbReference type="Proteomes" id="UP000822369">
    <property type="component" value="Chromosome 1"/>
</dbReference>
<dbReference type="PANTHER" id="PTHR15283">
    <property type="entry name" value="GREMLIN 1"/>
    <property type="match status" value="1"/>
</dbReference>
<proteinExistence type="inferred from homology"/>
<reference evidence="9" key="2">
    <citation type="submission" date="2016-06" db="EMBL/GenBank/DDBJ databases">
        <title>The genome of a short-lived fish provides insights into sex chromosome evolution and the genetic control of aging.</title>
        <authorList>
            <person name="Reichwald K."/>
            <person name="Felder M."/>
            <person name="Petzold A."/>
            <person name="Koch P."/>
            <person name="Groth M."/>
            <person name="Platzer M."/>
        </authorList>
    </citation>
    <scope>NUCLEOTIDE SEQUENCE</scope>
    <source>
        <tissue evidence="9">Brain</tissue>
    </source>
</reference>
<dbReference type="Pfam" id="PF03045">
    <property type="entry name" value="DAN"/>
    <property type="match status" value="1"/>
</dbReference>
<evidence type="ECO:0000256" key="5">
    <source>
        <dbReference type="ARBA" id="ARBA00023157"/>
    </source>
</evidence>
<dbReference type="GO" id="GO:0005615">
    <property type="term" value="C:extracellular space"/>
    <property type="evidence" value="ECO:0007669"/>
    <property type="project" value="TreeGrafter"/>
</dbReference>
<dbReference type="GO" id="GO:0038098">
    <property type="term" value="P:sequestering of BMP from receptor via BMP binding"/>
    <property type="evidence" value="ECO:0007669"/>
    <property type="project" value="TreeGrafter"/>
</dbReference>
<dbReference type="OrthoDB" id="10061784at2759"/>
<dbReference type="OMA" id="HPNKYNP"/>
<evidence type="ECO:0000256" key="4">
    <source>
        <dbReference type="ARBA" id="ARBA00022729"/>
    </source>
</evidence>
<evidence type="ECO:0000256" key="6">
    <source>
        <dbReference type="SAM" id="SignalP"/>
    </source>
</evidence>
<feature type="chain" id="PRO_5008364563" evidence="6">
    <location>
        <begin position="25"/>
        <end position="181"/>
    </location>
</feature>